<comment type="caution">
    <text evidence="8">The sequence shown here is derived from an EMBL/GenBank/DDBJ whole genome shotgun (WGS) entry which is preliminary data.</text>
</comment>
<dbReference type="PANTHER" id="PTHR34873:SF3">
    <property type="entry name" value="ADDICTION MODULE TOXIN, HICA FAMILY"/>
    <property type="match status" value="1"/>
</dbReference>
<keyword evidence="7" id="KW-0346">Stress response</keyword>
<proteinExistence type="inferred from homology"/>
<keyword evidence="2" id="KW-1277">Toxin-antitoxin system</keyword>
<accession>A0A919XFI5</accession>
<dbReference type="PANTHER" id="PTHR34873">
    <property type="entry name" value="SSR1766 PROTEIN"/>
    <property type="match status" value="1"/>
</dbReference>
<keyword evidence="3" id="KW-0540">Nuclease</keyword>
<evidence type="ECO:0000256" key="6">
    <source>
        <dbReference type="ARBA" id="ARBA00022884"/>
    </source>
</evidence>
<evidence type="ECO:0000313" key="8">
    <source>
        <dbReference type="EMBL" id="GIO30764.1"/>
    </source>
</evidence>
<keyword evidence="4" id="KW-0255">Endonuclease</keyword>
<dbReference type="InterPro" id="IPR038570">
    <property type="entry name" value="HicA_sf"/>
</dbReference>
<protein>
    <submittedName>
        <fullName evidence="8">Addiction module toxin, HicA family protein</fullName>
    </submittedName>
</protein>
<dbReference type="Gene3D" id="3.30.920.30">
    <property type="entry name" value="Hypothetical protein"/>
    <property type="match status" value="1"/>
</dbReference>
<evidence type="ECO:0000256" key="3">
    <source>
        <dbReference type="ARBA" id="ARBA00022722"/>
    </source>
</evidence>
<organism evidence="8 9">
    <name type="scientific">Paenibacillus albilobatus</name>
    <dbReference type="NCBI Taxonomy" id="2716884"/>
    <lineage>
        <taxon>Bacteria</taxon>
        <taxon>Bacillati</taxon>
        <taxon>Bacillota</taxon>
        <taxon>Bacilli</taxon>
        <taxon>Bacillales</taxon>
        <taxon>Paenibacillaceae</taxon>
        <taxon>Paenibacillus</taxon>
    </lineage>
</organism>
<dbReference type="GO" id="GO:0004519">
    <property type="term" value="F:endonuclease activity"/>
    <property type="evidence" value="ECO:0007669"/>
    <property type="project" value="UniProtKB-KW"/>
</dbReference>
<dbReference type="GO" id="GO:0003729">
    <property type="term" value="F:mRNA binding"/>
    <property type="evidence" value="ECO:0007669"/>
    <property type="project" value="InterPro"/>
</dbReference>
<evidence type="ECO:0000256" key="7">
    <source>
        <dbReference type="ARBA" id="ARBA00023016"/>
    </source>
</evidence>
<evidence type="ECO:0000256" key="1">
    <source>
        <dbReference type="ARBA" id="ARBA00006620"/>
    </source>
</evidence>
<evidence type="ECO:0000313" key="9">
    <source>
        <dbReference type="Proteomes" id="UP000679779"/>
    </source>
</evidence>
<dbReference type="InterPro" id="IPR012933">
    <property type="entry name" value="HicA_mRNA_interferase"/>
</dbReference>
<reference evidence="8" key="1">
    <citation type="submission" date="2021-03" db="EMBL/GenBank/DDBJ databases">
        <title>Antimicrobial resistance genes in bacteria isolated from Japanese honey, and their potential for conferring macrolide and lincosamide resistance in the American foulbrood pathogen Paenibacillus larvae.</title>
        <authorList>
            <person name="Okamoto M."/>
            <person name="Kumagai M."/>
            <person name="Kanamori H."/>
            <person name="Takamatsu D."/>
        </authorList>
    </citation>
    <scope>NUCLEOTIDE SEQUENCE</scope>
    <source>
        <strain evidence="8">J2TS6</strain>
    </source>
</reference>
<dbReference type="GO" id="GO:0016787">
    <property type="term" value="F:hydrolase activity"/>
    <property type="evidence" value="ECO:0007669"/>
    <property type="project" value="UniProtKB-KW"/>
</dbReference>
<evidence type="ECO:0000256" key="4">
    <source>
        <dbReference type="ARBA" id="ARBA00022759"/>
    </source>
</evidence>
<gene>
    <name evidence="8" type="ORF">J2TS6_19050</name>
</gene>
<comment type="similarity">
    <text evidence="1">Belongs to the HicA mRNA interferase family.</text>
</comment>
<dbReference type="SUPFAM" id="SSF54786">
    <property type="entry name" value="YcfA/nrd intein domain"/>
    <property type="match status" value="1"/>
</dbReference>
<dbReference type="RefSeq" id="WP_160041092.1">
    <property type="nucleotide sequence ID" value="NZ_BORQ01000002.1"/>
</dbReference>
<evidence type="ECO:0000256" key="2">
    <source>
        <dbReference type="ARBA" id="ARBA00022649"/>
    </source>
</evidence>
<keyword evidence="5" id="KW-0378">Hydrolase</keyword>
<keyword evidence="6" id="KW-0694">RNA-binding</keyword>
<dbReference type="Pfam" id="PF07927">
    <property type="entry name" value="HicA_toxin"/>
    <property type="match status" value="1"/>
</dbReference>
<evidence type="ECO:0000256" key="5">
    <source>
        <dbReference type="ARBA" id="ARBA00022801"/>
    </source>
</evidence>
<dbReference type="AlphaFoldDB" id="A0A919XFI5"/>
<dbReference type="Proteomes" id="UP000679779">
    <property type="component" value="Unassembled WGS sequence"/>
</dbReference>
<sequence length="63" mass="7180">MKGYSSRELIKLIEADGWYYIRATGDHYQFKHPTKPGKITIPHPNKDLPKKTIASILRQAGLS</sequence>
<name>A0A919XFI5_9BACL</name>
<keyword evidence="9" id="KW-1185">Reference proteome</keyword>
<dbReference type="EMBL" id="BORQ01000002">
    <property type="protein sequence ID" value="GIO30764.1"/>
    <property type="molecule type" value="Genomic_DNA"/>
</dbReference>